<name>A0A382AD71_9ZZZZ</name>
<dbReference type="InterPro" id="IPR004305">
    <property type="entry name" value="Thiaminase-2/PQQC"/>
</dbReference>
<dbReference type="CDD" id="cd19365">
    <property type="entry name" value="TenA_C-like"/>
    <property type="match status" value="1"/>
</dbReference>
<dbReference type="AlphaFoldDB" id="A0A382AD71"/>
<dbReference type="EMBL" id="UINC01024809">
    <property type="protein sequence ID" value="SVA99211.1"/>
    <property type="molecule type" value="Genomic_DNA"/>
</dbReference>
<dbReference type="PIRSF" id="PIRSF003170">
    <property type="entry name" value="Pet18p"/>
    <property type="match status" value="1"/>
</dbReference>
<sequence length="220" mass="25396">MSFSADAWKNNADIYTKIIEMPFNQEMISGKLNSKKFQFYMVQDAHYLIAFSKSLSILASKAQVSEEIIQFAEAAKVAIVVERSLHETYFQHFGLTRSVVENIEMSPVCDHYVNFLLATTTNNSYEVGLATILPCFWIYAEVGKHIYQQSVGKNPYQDWIDSYASEEFEESVNHVIKTTDHAAADASKTTIKMMHHVFRRATQLEWMFWDSAYQMQSWPV</sequence>
<evidence type="ECO:0000259" key="1">
    <source>
        <dbReference type="Pfam" id="PF03070"/>
    </source>
</evidence>
<proteinExistence type="predicted"/>
<dbReference type="PANTHER" id="PTHR43198:SF2">
    <property type="entry name" value="SI:CH1073-67J19.1-RELATED"/>
    <property type="match status" value="1"/>
</dbReference>
<dbReference type="GO" id="GO:0005829">
    <property type="term" value="C:cytosol"/>
    <property type="evidence" value="ECO:0007669"/>
    <property type="project" value="TreeGrafter"/>
</dbReference>
<dbReference type="Gene3D" id="1.20.910.10">
    <property type="entry name" value="Heme oxygenase-like"/>
    <property type="match status" value="1"/>
</dbReference>
<dbReference type="GO" id="GO:0050334">
    <property type="term" value="F:thiaminase activity"/>
    <property type="evidence" value="ECO:0007669"/>
    <property type="project" value="InterPro"/>
</dbReference>
<gene>
    <name evidence="2" type="ORF">METZ01_LOCUS152065</name>
</gene>
<organism evidence="2">
    <name type="scientific">marine metagenome</name>
    <dbReference type="NCBI Taxonomy" id="408172"/>
    <lineage>
        <taxon>unclassified sequences</taxon>
        <taxon>metagenomes</taxon>
        <taxon>ecological metagenomes</taxon>
    </lineage>
</organism>
<dbReference type="InterPro" id="IPR016084">
    <property type="entry name" value="Haem_Oase-like_multi-hlx"/>
</dbReference>
<reference evidence="2" key="1">
    <citation type="submission" date="2018-05" db="EMBL/GenBank/DDBJ databases">
        <authorList>
            <person name="Lanie J.A."/>
            <person name="Ng W.-L."/>
            <person name="Kazmierczak K.M."/>
            <person name="Andrzejewski T.M."/>
            <person name="Davidsen T.M."/>
            <person name="Wayne K.J."/>
            <person name="Tettelin H."/>
            <person name="Glass J.I."/>
            <person name="Rusch D."/>
            <person name="Podicherti R."/>
            <person name="Tsui H.-C.T."/>
            <person name="Winkler M.E."/>
        </authorList>
    </citation>
    <scope>NUCLEOTIDE SEQUENCE</scope>
</reference>
<dbReference type="InterPro" id="IPR050967">
    <property type="entry name" value="Thiamine_Salvage_TenA"/>
</dbReference>
<accession>A0A382AD71</accession>
<dbReference type="SUPFAM" id="SSF48613">
    <property type="entry name" value="Heme oxygenase-like"/>
    <property type="match status" value="1"/>
</dbReference>
<dbReference type="GO" id="GO:0006772">
    <property type="term" value="P:thiamine metabolic process"/>
    <property type="evidence" value="ECO:0007669"/>
    <property type="project" value="InterPro"/>
</dbReference>
<evidence type="ECO:0000313" key="2">
    <source>
        <dbReference type="EMBL" id="SVA99211.1"/>
    </source>
</evidence>
<protein>
    <recommendedName>
        <fullName evidence="1">Thiaminase-2/PQQC domain-containing protein</fullName>
    </recommendedName>
</protein>
<dbReference type="InterPro" id="IPR026285">
    <property type="entry name" value="TenA_E"/>
</dbReference>
<dbReference type="NCBIfam" id="TIGR04306">
    <property type="entry name" value="salvage_TenA"/>
    <property type="match status" value="1"/>
</dbReference>
<feature type="domain" description="Thiaminase-2/PQQC" evidence="1">
    <location>
        <begin position="8"/>
        <end position="214"/>
    </location>
</feature>
<dbReference type="Pfam" id="PF03070">
    <property type="entry name" value="TENA_THI-4"/>
    <property type="match status" value="1"/>
</dbReference>
<dbReference type="PANTHER" id="PTHR43198">
    <property type="entry name" value="BIFUNCTIONAL TH2 PROTEIN"/>
    <property type="match status" value="1"/>
</dbReference>
<dbReference type="InterPro" id="IPR027574">
    <property type="entry name" value="Thiaminase_II"/>
</dbReference>